<proteinExistence type="predicted"/>
<dbReference type="Proteomes" id="UP000000557">
    <property type="component" value="Chromosome"/>
</dbReference>
<dbReference type="InterPro" id="IPR028994">
    <property type="entry name" value="Integrin_alpha_N"/>
</dbReference>
<dbReference type="STRING" id="251221.gene:10759742"/>
<gene>
    <name evidence="3" type="ordered locus">glr2247</name>
</gene>
<reference evidence="3 4" key="2">
    <citation type="journal article" date="2003" name="DNA Res.">
        <title>Complete genome structure of Gloeobacter violaceus PCC 7421, a cyanobacterium that lacks thylakoids (supplement).</title>
        <authorList>
            <person name="Nakamura Y."/>
            <person name="Kaneko T."/>
            <person name="Sato S."/>
            <person name="Mimuro M."/>
            <person name="Miyashita H."/>
            <person name="Tsuchiya T."/>
            <person name="Sasamoto S."/>
            <person name="Watanabe A."/>
            <person name="Kawashima K."/>
            <person name="Kishida Y."/>
            <person name="Kiyokawa C."/>
            <person name="Kohara M."/>
            <person name="Matsumoto M."/>
            <person name="Matsuno A."/>
            <person name="Nakazaki N."/>
            <person name="Shimpo S."/>
            <person name="Takeuchi C."/>
            <person name="Yamada M."/>
            <person name="Tabata S."/>
        </authorList>
    </citation>
    <scope>NUCLEOTIDE SEQUENCE [LARGE SCALE GENOMIC DNA]</scope>
    <source>
        <strain evidence="4">ATCC 29082 / PCC 7421</strain>
    </source>
</reference>
<dbReference type="eggNOG" id="COG0457">
    <property type="taxonomic scope" value="Bacteria"/>
</dbReference>
<dbReference type="HOGENOM" id="CLU_027473_0_0_3"/>
<reference evidence="3 4" key="1">
    <citation type="journal article" date="2003" name="DNA Res.">
        <title>Complete genome structure of Gloeobacter violaceus PCC 7421, a cyanobacterium that lacks thylakoids.</title>
        <authorList>
            <person name="Nakamura Y."/>
            <person name="Kaneko T."/>
            <person name="Sato S."/>
            <person name="Mimuro M."/>
            <person name="Miyashita H."/>
            <person name="Tsuchiya T."/>
            <person name="Sasamoto S."/>
            <person name="Watanabe A."/>
            <person name="Kawashima K."/>
            <person name="Kishida Y."/>
            <person name="Kiyokawa C."/>
            <person name="Kohara M."/>
            <person name="Matsumoto M."/>
            <person name="Matsuno A."/>
            <person name="Nakazaki N."/>
            <person name="Shimpo S."/>
            <person name="Takeuchi C."/>
            <person name="Yamada M."/>
            <person name="Tabata S."/>
        </authorList>
    </citation>
    <scope>NUCLEOTIDE SEQUENCE [LARGE SCALE GENOMIC DNA]</scope>
    <source>
        <strain evidence="4">ATCC 29082 / PCC 7421</strain>
    </source>
</reference>
<dbReference type="PhylomeDB" id="Q7NID6"/>
<keyword evidence="1" id="KW-0732">Signal</keyword>
<dbReference type="KEGG" id="gvi:glr2247"/>
<dbReference type="OrthoDB" id="1488578at2"/>
<dbReference type="EMBL" id="BA000045">
    <property type="protein sequence ID" value="BAC90188.1"/>
    <property type="molecule type" value="Genomic_DNA"/>
</dbReference>
<evidence type="ECO:0000259" key="2">
    <source>
        <dbReference type="Pfam" id="PF07593"/>
    </source>
</evidence>
<organism evidence="3 4">
    <name type="scientific">Gloeobacter violaceus (strain ATCC 29082 / PCC 7421)</name>
    <dbReference type="NCBI Taxonomy" id="251221"/>
    <lineage>
        <taxon>Bacteria</taxon>
        <taxon>Bacillati</taxon>
        <taxon>Cyanobacteriota</taxon>
        <taxon>Cyanophyceae</taxon>
        <taxon>Gloeobacterales</taxon>
        <taxon>Gloeobacteraceae</taxon>
        <taxon>Gloeobacter</taxon>
    </lineage>
</organism>
<evidence type="ECO:0000256" key="1">
    <source>
        <dbReference type="ARBA" id="ARBA00022729"/>
    </source>
</evidence>
<dbReference type="EnsemblBacteria" id="BAC90188">
    <property type="protein sequence ID" value="BAC90188"/>
    <property type="gene ID" value="BAC90188"/>
</dbReference>
<feature type="domain" description="ASPIC/UnbV" evidence="2">
    <location>
        <begin position="381"/>
        <end position="447"/>
    </location>
</feature>
<dbReference type="Pfam" id="PF07593">
    <property type="entry name" value="UnbV_ASPIC"/>
    <property type="match status" value="1"/>
</dbReference>
<dbReference type="PANTHER" id="PTHR16026:SF0">
    <property type="entry name" value="CARTILAGE ACIDIC PROTEIN 1"/>
    <property type="match status" value="1"/>
</dbReference>
<protein>
    <submittedName>
        <fullName evidence="3">Glr2247 protein</fullName>
    </submittedName>
</protein>
<evidence type="ECO:0000313" key="3">
    <source>
        <dbReference type="EMBL" id="BAC90188.1"/>
    </source>
</evidence>
<dbReference type="InterPro" id="IPR011519">
    <property type="entry name" value="UnbV_ASPIC"/>
</dbReference>
<sequence>MMFIDHSDRIADNPARLHYGVAVCDVNGDGAFEAFVAGFGSANRVLKWDGSHLVDVADAVLADPERQAIGVAAGDIDGDGREEIYVLNTDTFAGRKRFGDRLFACNHGAWRDLFGEAANAEALNLTAGRSVAALDRKGDGGYGFLVANYGGPMRLYELDKEGRLVDVAGEAGVALVTGGRGLVAGPLVGEGPDIFAANERGANFLFRHIGGGRFAEAADAWGVADPRENGRGVAVFDAGAHFGLIWGNWDGPHRMMVREANAPYRDVTSKAMICPSLVRTVIAADFDNDGYEEIFFNNIGQENRLFGRREGQWIPLDPAAAAEPLGLGTGAAVADFDGDGSLELLVSHGESDAQPLTLYKSPANANFWLRVLPLTRQGAPARGAVVTLEAAGRRQRRLIDGGSGYLCQMEPVAHFGLGAVGRVEGVEVCWPDGTTAAVAHPEPGQVLRVAYPT</sequence>
<dbReference type="InParanoid" id="Q7NID6"/>
<dbReference type="PANTHER" id="PTHR16026">
    <property type="entry name" value="CARTILAGE ACIDIC PROTEIN 1"/>
    <property type="match status" value="1"/>
</dbReference>
<evidence type="ECO:0000313" key="4">
    <source>
        <dbReference type="Proteomes" id="UP000000557"/>
    </source>
</evidence>
<dbReference type="InterPro" id="IPR027039">
    <property type="entry name" value="Crtac1"/>
</dbReference>
<dbReference type="InterPro" id="IPR013517">
    <property type="entry name" value="FG-GAP"/>
</dbReference>
<keyword evidence="4" id="KW-1185">Reference proteome</keyword>
<dbReference type="SUPFAM" id="SSF69318">
    <property type="entry name" value="Integrin alpha N-terminal domain"/>
    <property type="match status" value="1"/>
</dbReference>
<accession>Q7NID6</accession>
<dbReference type="Pfam" id="PF13517">
    <property type="entry name" value="FG-GAP_3"/>
    <property type="match status" value="2"/>
</dbReference>
<dbReference type="PATRIC" id="fig|251221.4.peg.2280"/>
<dbReference type="AlphaFoldDB" id="Q7NID6"/>
<name>Q7NID6_GLOVI</name>